<dbReference type="EMBL" id="DF933811">
    <property type="protein sequence ID" value="GAM34214.1"/>
    <property type="molecule type" value="Genomic_DNA"/>
</dbReference>
<dbReference type="SUPFAM" id="SSF52922">
    <property type="entry name" value="TK C-terminal domain-like"/>
    <property type="match status" value="1"/>
</dbReference>
<dbReference type="GO" id="GO:0005829">
    <property type="term" value="C:cytosol"/>
    <property type="evidence" value="ECO:0007669"/>
    <property type="project" value="TreeGrafter"/>
</dbReference>
<dbReference type="CDD" id="cd02012">
    <property type="entry name" value="TPP_TK"/>
    <property type="match status" value="1"/>
</dbReference>
<dbReference type="Pfam" id="PF00456">
    <property type="entry name" value="Transketolase_N"/>
    <property type="match status" value="1"/>
</dbReference>
<comment type="cofactor">
    <cofactor evidence="1">
        <name>Co(2+)</name>
        <dbReference type="ChEBI" id="CHEBI:48828"/>
    </cofactor>
</comment>
<evidence type="ECO:0000256" key="6">
    <source>
        <dbReference type="ARBA" id="ARBA00022723"/>
    </source>
</evidence>
<dbReference type="InterPro" id="IPR029061">
    <property type="entry name" value="THDP-binding"/>
</dbReference>
<evidence type="ECO:0000256" key="3">
    <source>
        <dbReference type="ARBA" id="ARBA00001964"/>
    </source>
</evidence>
<dbReference type="GO" id="GO:0006098">
    <property type="term" value="P:pentose-phosphate shunt"/>
    <property type="evidence" value="ECO:0007669"/>
    <property type="project" value="TreeGrafter"/>
</dbReference>
<sequence>MKASATISFDRLLQKEGIGQDANEKPQSLEEGVRTTNSHSCDEDTLAVLSLRNLLFDICNQNGGGHGGSAIGMAAIGVALWKYIMRYNPSNPEWFDRDRFVLSNGHAAMFLYAINYLVGYDAWTLEELKGYASPKPSGFKTMAYGHPEREFPGIEVTTGPLGQGIANAVGFAMASKQLAAQYNRPGYDVVKARIYCMTGDGCLMEGVALEAISLAGTLKLDNLVLIYDNNQVTCDGPLEWINTEDINAKMRASSWDVIDVPDGNYDVQAIVSALNHASNLRGKPIMINIRTTIGVDTKSAGTAKAHHGSIDTESIQLSKIRAGQEPSSTHSVPGRVLAFFRERKAYGERLETNWKTLIQKYETMHPDIGTAFRNRRAGIDPSACLQVLSNMSAYEFDGKATRESNGAILSKIWELHPGFFAGGADLVTSNKVSYTPSDVYHPSVSYSGRFVRYGIREHAMAGVANGLAAYNDGTFLPITATFFMFYLYAAPSVRMGALSKLPVIHIATHDSFAEGQNGPTHQPVELDSLYRAMPNFTYIRPCDGEEVIGAWQVALANRDGPTMLSLGRDSVGHIPATDRYKVILGAYIIQDVPRPKLILISCGTNLHYTVSAATHMSAAGTPTRVVSAPCLRLFDAQSQEYRDSVLPRDGTPVVSIEEYVATTWARYTTASIGMTGFGYSAAKESSYERFGLNTDGIIKRLTAYLGDLKGANARTMGWRQL</sequence>
<evidence type="ECO:0000256" key="2">
    <source>
        <dbReference type="ARBA" id="ARBA00001946"/>
    </source>
</evidence>
<protein>
    <submittedName>
        <fullName evidence="10">Transketolase</fullName>
    </submittedName>
</protein>
<dbReference type="SMART" id="SM00861">
    <property type="entry name" value="Transket_pyr"/>
    <property type="match status" value="1"/>
</dbReference>
<proteinExistence type="inferred from homology"/>
<feature type="domain" description="Transketolase-like pyrimidine-binding" evidence="9">
    <location>
        <begin position="399"/>
        <end position="573"/>
    </location>
</feature>
<evidence type="ECO:0000313" key="11">
    <source>
        <dbReference type="Proteomes" id="UP000053095"/>
    </source>
</evidence>
<dbReference type="CDD" id="cd07033">
    <property type="entry name" value="TPP_PYR_DXS_TK_like"/>
    <property type="match status" value="1"/>
</dbReference>
<evidence type="ECO:0000256" key="8">
    <source>
        <dbReference type="ARBA" id="ARBA00023052"/>
    </source>
</evidence>
<keyword evidence="6" id="KW-0479">Metal-binding</keyword>
<dbReference type="PROSITE" id="PS00802">
    <property type="entry name" value="TRANSKETOLASE_2"/>
    <property type="match status" value="1"/>
</dbReference>
<evidence type="ECO:0000256" key="5">
    <source>
        <dbReference type="ARBA" id="ARBA00022679"/>
    </source>
</evidence>
<evidence type="ECO:0000313" key="10">
    <source>
        <dbReference type="EMBL" id="GAM34214.1"/>
    </source>
</evidence>
<keyword evidence="8" id="KW-0786">Thiamine pyrophosphate</keyword>
<reference evidence="11" key="1">
    <citation type="journal article" date="2015" name="Genome Announc.">
        <title>Draft genome sequence of Talaromyces cellulolyticus strain Y-94, a source of lignocellulosic biomass-degrading enzymes.</title>
        <authorList>
            <person name="Fujii T."/>
            <person name="Koike H."/>
            <person name="Sawayama S."/>
            <person name="Yano S."/>
            <person name="Inoue H."/>
        </authorList>
    </citation>
    <scope>NUCLEOTIDE SEQUENCE [LARGE SCALE GENOMIC DNA]</scope>
    <source>
        <strain evidence="11">Y-94</strain>
    </source>
</reference>
<accession>A0A6V8H4S8</accession>
<dbReference type="InterPro" id="IPR005475">
    <property type="entry name" value="Transketolase-like_Pyr-bd"/>
</dbReference>
<keyword evidence="5" id="KW-0808">Transferase</keyword>
<dbReference type="InterPro" id="IPR033247">
    <property type="entry name" value="Transketolase_fam"/>
</dbReference>
<keyword evidence="7" id="KW-0460">Magnesium</keyword>
<dbReference type="PANTHER" id="PTHR43522:SF6">
    <property type="entry name" value="TRANSKETOLASE-LIKE PYRIMIDINE-BINDING DOMAIN-CONTAINING PROTEIN-RELATED"/>
    <property type="match status" value="1"/>
</dbReference>
<evidence type="ECO:0000256" key="1">
    <source>
        <dbReference type="ARBA" id="ARBA00001941"/>
    </source>
</evidence>
<comment type="similarity">
    <text evidence="4">Belongs to the transketolase family.</text>
</comment>
<dbReference type="InterPro" id="IPR020826">
    <property type="entry name" value="Transketolase_BS"/>
</dbReference>
<dbReference type="Gene3D" id="3.40.50.920">
    <property type="match status" value="1"/>
</dbReference>
<evidence type="ECO:0000259" key="9">
    <source>
        <dbReference type="SMART" id="SM00861"/>
    </source>
</evidence>
<dbReference type="Pfam" id="PF02779">
    <property type="entry name" value="Transket_pyr"/>
    <property type="match status" value="1"/>
</dbReference>
<evidence type="ECO:0000256" key="4">
    <source>
        <dbReference type="ARBA" id="ARBA00007131"/>
    </source>
</evidence>
<name>A0A6V8H4S8_TALPI</name>
<dbReference type="GO" id="GO:0005634">
    <property type="term" value="C:nucleus"/>
    <property type="evidence" value="ECO:0007669"/>
    <property type="project" value="TreeGrafter"/>
</dbReference>
<organism evidence="10 11">
    <name type="scientific">Talaromyces pinophilus</name>
    <name type="common">Penicillium pinophilum</name>
    <dbReference type="NCBI Taxonomy" id="128442"/>
    <lineage>
        <taxon>Eukaryota</taxon>
        <taxon>Fungi</taxon>
        <taxon>Dikarya</taxon>
        <taxon>Ascomycota</taxon>
        <taxon>Pezizomycotina</taxon>
        <taxon>Eurotiomycetes</taxon>
        <taxon>Eurotiomycetidae</taxon>
        <taxon>Eurotiales</taxon>
        <taxon>Trichocomaceae</taxon>
        <taxon>Talaromyces</taxon>
        <taxon>Talaromyces sect. Talaromyces</taxon>
    </lineage>
</organism>
<dbReference type="InterPro" id="IPR055152">
    <property type="entry name" value="Transketolase-like_C_2"/>
</dbReference>
<comment type="cofactor">
    <cofactor evidence="3">
        <name>thiamine diphosphate</name>
        <dbReference type="ChEBI" id="CHEBI:58937"/>
    </cofactor>
</comment>
<dbReference type="Pfam" id="PF22613">
    <property type="entry name" value="Transketolase_C_1"/>
    <property type="match status" value="1"/>
</dbReference>
<dbReference type="GO" id="GO:0004802">
    <property type="term" value="F:transketolase activity"/>
    <property type="evidence" value="ECO:0007669"/>
    <property type="project" value="TreeGrafter"/>
</dbReference>
<dbReference type="PANTHER" id="PTHR43522">
    <property type="entry name" value="TRANSKETOLASE"/>
    <property type="match status" value="1"/>
</dbReference>
<gene>
    <name evidence="10" type="ORF">TCE0_015r01645</name>
</gene>
<dbReference type="InterPro" id="IPR005474">
    <property type="entry name" value="Transketolase_N"/>
</dbReference>
<dbReference type="AlphaFoldDB" id="A0A6V8H4S8"/>
<dbReference type="GO" id="GO:0046872">
    <property type="term" value="F:metal ion binding"/>
    <property type="evidence" value="ECO:0007669"/>
    <property type="project" value="UniProtKB-KW"/>
</dbReference>
<evidence type="ECO:0000256" key="7">
    <source>
        <dbReference type="ARBA" id="ARBA00022842"/>
    </source>
</evidence>
<dbReference type="Proteomes" id="UP000053095">
    <property type="component" value="Unassembled WGS sequence"/>
</dbReference>
<comment type="caution">
    <text evidence="10">The sequence shown here is derived from an EMBL/GenBank/DDBJ whole genome shotgun (WGS) entry which is preliminary data.</text>
</comment>
<comment type="cofactor">
    <cofactor evidence="2">
        <name>Mg(2+)</name>
        <dbReference type="ChEBI" id="CHEBI:18420"/>
    </cofactor>
</comment>
<keyword evidence="11" id="KW-1185">Reference proteome</keyword>
<dbReference type="InterPro" id="IPR009014">
    <property type="entry name" value="Transketo_C/PFOR_II"/>
</dbReference>
<dbReference type="Gene3D" id="3.40.50.970">
    <property type="match status" value="2"/>
</dbReference>
<dbReference type="SUPFAM" id="SSF52518">
    <property type="entry name" value="Thiamin diphosphate-binding fold (THDP-binding)"/>
    <property type="match status" value="2"/>
</dbReference>